<dbReference type="SUPFAM" id="SSF81296">
    <property type="entry name" value="E set domains"/>
    <property type="match status" value="1"/>
</dbReference>
<dbReference type="Gene3D" id="3.20.20.80">
    <property type="entry name" value="Glycosidases"/>
    <property type="match status" value="1"/>
</dbReference>
<dbReference type="InterPro" id="IPR014756">
    <property type="entry name" value="Ig_E-set"/>
</dbReference>
<dbReference type="NCBIfam" id="TIGR02100">
    <property type="entry name" value="glgX_debranch"/>
    <property type="match status" value="1"/>
</dbReference>
<accession>A0AA49JFV2</accession>
<dbReference type="GO" id="GO:0004135">
    <property type="term" value="F:amylo-alpha-1,6-glucosidase activity"/>
    <property type="evidence" value="ECO:0007669"/>
    <property type="project" value="InterPro"/>
</dbReference>
<evidence type="ECO:0000256" key="3">
    <source>
        <dbReference type="ARBA" id="ARBA00023295"/>
    </source>
</evidence>
<evidence type="ECO:0000256" key="1">
    <source>
        <dbReference type="ARBA" id="ARBA00008061"/>
    </source>
</evidence>
<feature type="domain" description="Glycosyl hydrolase family 13 catalytic" evidence="4">
    <location>
        <begin position="167"/>
        <end position="581"/>
    </location>
</feature>
<gene>
    <name evidence="5" type="primary">glgX</name>
    <name evidence="5" type="ORF">K4G66_13530</name>
</gene>
<evidence type="ECO:0000259" key="4">
    <source>
        <dbReference type="SMART" id="SM00642"/>
    </source>
</evidence>
<dbReference type="InterPro" id="IPR011837">
    <property type="entry name" value="Glycogen_debranch_GlgX"/>
</dbReference>
<dbReference type="InterPro" id="IPR044505">
    <property type="entry name" value="GlgX_Isoamylase_N_E_set"/>
</dbReference>
<dbReference type="CDD" id="cd02856">
    <property type="entry name" value="E_set_GDE_Isoamylase_N"/>
    <property type="match status" value="1"/>
</dbReference>
<dbReference type="InterPro" id="IPR004193">
    <property type="entry name" value="Glyco_hydro_13_N"/>
</dbReference>
<comment type="similarity">
    <text evidence="1">Belongs to the glycosyl hydrolase 13 family.</text>
</comment>
<dbReference type="SMART" id="SM00642">
    <property type="entry name" value="Aamy"/>
    <property type="match status" value="1"/>
</dbReference>
<reference evidence="5" key="1">
    <citation type="journal article" date="2023" name="Comput. Struct. Biotechnol. J.">
        <title>Discovery of a novel marine Bacteroidetes with a rich repertoire of carbohydrate-active enzymes.</title>
        <authorList>
            <person name="Chen B."/>
            <person name="Liu G."/>
            <person name="Chen Q."/>
            <person name="Wang H."/>
            <person name="Liu L."/>
            <person name="Tang K."/>
        </authorList>
    </citation>
    <scope>NUCLEOTIDE SEQUENCE</scope>
    <source>
        <strain evidence="5">TK19036</strain>
    </source>
</reference>
<dbReference type="Pfam" id="PF00128">
    <property type="entry name" value="Alpha-amylase"/>
    <property type="match status" value="1"/>
</dbReference>
<organism evidence="5">
    <name type="scientific">Roseihalotalea indica</name>
    <dbReference type="NCBI Taxonomy" id="2867963"/>
    <lineage>
        <taxon>Bacteria</taxon>
        <taxon>Pseudomonadati</taxon>
        <taxon>Bacteroidota</taxon>
        <taxon>Cytophagia</taxon>
        <taxon>Cytophagales</taxon>
        <taxon>Catalimonadaceae</taxon>
        <taxon>Roseihalotalea</taxon>
    </lineage>
</organism>
<dbReference type="InterPro" id="IPR006047">
    <property type="entry name" value="GH13_cat_dom"/>
</dbReference>
<evidence type="ECO:0000313" key="5">
    <source>
        <dbReference type="EMBL" id="WKN39713.1"/>
    </source>
</evidence>
<protein>
    <submittedName>
        <fullName evidence="5">Glycogen debranching protein GlgX</fullName>
    </submittedName>
</protein>
<proteinExistence type="inferred from homology"/>
<reference evidence="5" key="2">
    <citation type="journal article" date="2024" name="Antonie Van Leeuwenhoek">
        <title>Roseihalotalea indica gen. nov., sp. nov., a halophilic Bacteroidetes from mesopelagic Southwest Indian Ocean with higher carbohydrate metabolic potential.</title>
        <authorList>
            <person name="Chen B."/>
            <person name="Zhang M."/>
            <person name="Lin D."/>
            <person name="Ye J."/>
            <person name="Tang K."/>
        </authorList>
    </citation>
    <scope>NUCLEOTIDE SEQUENCE</scope>
    <source>
        <strain evidence="5">TK19036</strain>
    </source>
</reference>
<dbReference type="AlphaFoldDB" id="A0AA49JFV2"/>
<dbReference type="Gene3D" id="2.60.40.10">
    <property type="entry name" value="Immunoglobulins"/>
    <property type="match status" value="1"/>
</dbReference>
<dbReference type="EMBL" id="CP120682">
    <property type="protein sequence ID" value="WKN39713.1"/>
    <property type="molecule type" value="Genomic_DNA"/>
</dbReference>
<dbReference type="GO" id="GO:0005980">
    <property type="term" value="P:glycogen catabolic process"/>
    <property type="evidence" value="ECO:0007669"/>
    <property type="project" value="InterPro"/>
</dbReference>
<name>A0AA49JFV2_9BACT</name>
<keyword evidence="3" id="KW-0326">Glycosidase</keyword>
<evidence type="ECO:0000256" key="2">
    <source>
        <dbReference type="ARBA" id="ARBA00022801"/>
    </source>
</evidence>
<dbReference type="Pfam" id="PF02922">
    <property type="entry name" value="CBM_48"/>
    <property type="match status" value="1"/>
</dbReference>
<dbReference type="InterPro" id="IPR017853">
    <property type="entry name" value="GH"/>
</dbReference>
<dbReference type="Gene3D" id="2.60.40.1180">
    <property type="entry name" value="Golgi alpha-mannosidase II"/>
    <property type="match status" value="1"/>
</dbReference>
<dbReference type="SUPFAM" id="SSF51011">
    <property type="entry name" value="Glycosyl hydrolase domain"/>
    <property type="match status" value="1"/>
</dbReference>
<keyword evidence="2" id="KW-0378">Hydrolase</keyword>
<sequence length="720" mass="82390">MSQSTIEVWPGKPYPLGATYDGQGVNFALFSEHATAVHLCLFHDPDDDHEYVCIRLREQTDHVWHLYLPGFQPGQAYGYRVDGPFEPTQGMRFNPNKLLLDPYAKAINGRISWNKAMFSYPLDSDDPNRDMLFNKSDDTAGMNKSIVVDPAFDWEGVEPPRTQLHNTIIYEAHVKGMTKLHPDVPPEERGTYRGLAHPSVIEYFQKLGVTALELMPVHHFVHDSVLVDRGLTNYWGYNSIGFLAPHSEYAASGKLGEQVREFKEMVKAYHRAGIEIILDVVYNHTAEGNHYGPTLCFRGIDNPVYYRLVEDNPRYYMDYTGTGNSLSMLSARTLQLVMDSLRYWVLEMHVDGFRFDLASTLARGLQEVGKLSTFLDTIHQDPVISQVKLIAEPWDVGEGGYQVGNFPVLWAEWNGKYRDSVRQFWKGDETGVAEIANRLSGSSDLYQGDGRKPTASINFVTAHDGFTLHDLVSYNEKHNEANGENNNDGESHNLSWNCGVEGPTDDPAIIALREKQKRNLMATLILSQGVPMITMGDEYGHSKNGNNNTYCQDNELTWFNWEWTDAQQAFYNFTQHLISIRKASPIMHRRRFFLGRPIRGKDIRDIRWLRTDGKDMTDNDWNTSHVRCLGMLLNGHAMDEVDERGKRITDDVYLLLINSYWEPVPFLFPKKQHLRGTWKILVDTQQSTIHEEDKTLTKQLELPPRSLLLLERQGPDEIPD</sequence>
<dbReference type="SUPFAM" id="SSF51445">
    <property type="entry name" value="(Trans)glycosidases"/>
    <property type="match status" value="1"/>
</dbReference>
<dbReference type="InterPro" id="IPR013783">
    <property type="entry name" value="Ig-like_fold"/>
</dbReference>
<dbReference type="PANTHER" id="PTHR43002">
    <property type="entry name" value="GLYCOGEN DEBRANCHING ENZYME"/>
    <property type="match status" value="1"/>
</dbReference>
<dbReference type="InterPro" id="IPR013780">
    <property type="entry name" value="Glyco_hydro_b"/>
</dbReference>
<dbReference type="CDD" id="cd11326">
    <property type="entry name" value="AmyAc_Glg_debranch"/>
    <property type="match status" value="1"/>
</dbReference>